<feature type="domain" description="Peptidase C39-like" evidence="2">
    <location>
        <begin position="64"/>
        <end position="223"/>
    </location>
</feature>
<keyword evidence="1" id="KW-0472">Membrane</keyword>
<keyword evidence="4" id="KW-1185">Reference proteome</keyword>
<evidence type="ECO:0000256" key="1">
    <source>
        <dbReference type="SAM" id="Phobius"/>
    </source>
</evidence>
<name>A0A0U1QRM2_9BACL</name>
<protein>
    <recommendedName>
        <fullName evidence="2">Peptidase C39-like domain-containing protein</fullName>
    </recommendedName>
</protein>
<dbReference type="RefSeq" id="WP_010025272.1">
    <property type="nucleotide sequence ID" value="NZ_AFVQ02000038.1"/>
</dbReference>
<evidence type="ECO:0000313" key="4">
    <source>
        <dbReference type="Proteomes" id="UP000035553"/>
    </source>
</evidence>
<proteinExistence type="predicted"/>
<dbReference type="InterPro" id="IPR039564">
    <property type="entry name" value="Peptidase_C39-like"/>
</dbReference>
<accession>A0A0U1QRM2</accession>
<dbReference type="PANTHER" id="PTHR37806">
    <property type="entry name" value="LMO0724 PROTEIN"/>
    <property type="match status" value="1"/>
</dbReference>
<evidence type="ECO:0000313" key="3">
    <source>
        <dbReference type="EMBL" id="KLI03428.1"/>
    </source>
</evidence>
<keyword evidence="1" id="KW-1133">Transmembrane helix</keyword>
<evidence type="ECO:0000259" key="2">
    <source>
        <dbReference type="Pfam" id="PF13529"/>
    </source>
</evidence>
<dbReference type="PIRSF" id="PIRSF032442">
    <property type="entry name" value="UCP032442"/>
    <property type="match status" value="1"/>
</dbReference>
<dbReference type="InterPro" id="IPR039563">
    <property type="entry name" value="Peptidase_C39_single_dom"/>
</dbReference>
<gene>
    <name evidence="3" type="ORF">SINU_02790</name>
</gene>
<feature type="transmembrane region" description="Helical" evidence="1">
    <location>
        <begin position="12"/>
        <end position="30"/>
    </location>
</feature>
<dbReference type="Proteomes" id="UP000035553">
    <property type="component" value="Unassembled WGS sequence"/>
</dbReference>
<dbReference type="PANTHER" id="PTHR37806:SF1">
    <property type="entry name" value="PEPTIDASE C39-LIKE DOMAIN-CONTAINING PROTEIN"/>
    <property type="match status" value="1"/>
</dbReference>
<dbReference type="EMBL" id="AFVQ02000038">
    <property type="protein sequence ID" value="KLI03428.1"/>
    <property type="molecule type" value="Genomic_DNA"/>
</dbReference>
<dbReference type="Pfam" id="PF13529">
    <property type="entry name" value="Peptidase_C39_2"/>
    <property type="match status" value="1"/>
</dbReference>
<reference evidence="3 4" key="1">
    <citation type="journal article" date="2011" name="J. Bacteriol.">
        <title>Draft genome sequence of Sporolactobacillus inulinus strain CASD, an efficient D-lactic acid-producing bacterium with high-concentration lactate tolerance capability.</title>
        <authorList>
            <person name="Yu B."/>
            <person name="Su F."/>
            <person name="Wang L."/>
            <person name="Xu K."/>
            <person name="Zhao B."/>
            <person name="Xu P."/>
        </authorList>
    </citation>
    <scope>NUCLEOTIDE SEQUENCE [LARGE SCALE GENOMIC DNA]</scope>
    <source>
        <strain evidence="3 4">CASD</strain>
    </source>
</reference>
<dbReference type="Gene3D" id="3.90.70.10">
    <property type="entry name" value="Cysteine proteinases"/>
    <property type="match status" value="1"/>
</dbReference>
<dbReference type="STRING" id="1069536.SINU_02790"/>
<comment type="caution">
    <text evidence="3">The sequence shown here is derived from an EMBL/GenBank/DDBJ whole genome shotgun (WGS) entry which is preliminary data.</text>
</comment>
<dbReference type="OrthoDB" id="1164310at2"/>
<dbReference type="CDD" id="cd02549">
    <property type="entry name" value="Peptidase_C39A"/>
    <property type="match status" value="1"/>
</dbReference>
<keyword evidence="1" id="KW-0812">Transmembrane</keyword>
<organism evidence="3 4">
    <name type="scientific">Sporolactobacillus inulinus CASD</name>
    <dbReference type="NCBI Taxonomy" id="1069536"/>
    <lineage>
        <taxon>Bacteria</taxon>
        <taxon>Bacillati</taxon>
        <taxon>Bacillota</taxon>
        <taxon>Bacilli</taxon>
        <taxon>Bacillales</taxon>
        <taxon>Sporolactobacillaceae</taxon>
        <taxon>Sporolactobacillus</taxon>
    </lineage>
</organism>
<dbReference type="InterPro" id="IPR016997">
    <property type="entry name" value="UCP032442"/>
</dbReference>
<sequence>MQAFRIHGLRLFFILSVACAVLFVTLHLPAHETKKTECAVTNAAYKTPLHENHVAREKSVLIHAPHIRQNPELPRGCEVTSLAMLLQQAGVSVDKMELARNIHHVPYRQNQRFGNPHEGFVGSMEHLHEHGYGVYHEPLARLGRDYLPEAVVDLSGKSFDDAVLAQLQKGKPVVVITNAHFRPLSEHAFQYWRTDAGTVKITYQEHAVLVTGYDQNHIVFNDPLGKKNTAADRKAFIKSWEQMGRQAISIQHLA</sequence>
<dbReference type="AlphaFoldDB" id="A0A0U1QRM2"/>